<name>A0AAD9JQ87_RIDPI</name>
<reference evidence="7" key="1">
    <citation type="journal article" date="2023" name="Mol. Biol. Evol.">
        <title>Third-Generation Sequencing Reveals the Adaptive Role of the Epigenome in Three Deep-Sea Polychaetes.</title>
        <authorList>
            <person name="Perez M."/>
            <person name="Aroh O."/>
            <person name="Sun Y."/>
            <person name="Lan Y."/>
            <person name="Juniper S.K."/>
            <person name="Young C.R."/>
            <person name="Angers B."/>
            <person name="Qian P.Y."/>
        </authorList>
    </citation>
    <scope>NUCLEOTIDE SEQUENCE</scope>
    <source>
        <strain evidence="7">R07B-5</strain>
    </source>
</reference>
<comment type="similarity">
    <text evidence="1 5">Belongs to the V-ATPase G subunit family.</text>
</comment>
<dbReference type="FunFam" id="1.20.5.2950:FF:000001">
    <property type="entry name" value="V-type proton ATPase subunit G"/>
    <property type="match status" value="1"/>
</dbReference>
<dbReference type="GO" id="GO:0046961">
    <property type="term" value="F:proton-transporting ATPase activity, rotational mechanism"/>
    <property type="evidence" value="ECO:0007669"/>
    <property type="project" value="InterPro"/>
</dbReference>
<keyword evidence="3 5" id="KW-0375">Hydrogen ion transport</keyword>
<comment type="caution">
    <text evidence="7">The sequence shown here is derived from an EMBL/GenBank/DDBJ whole genome shotgun (WGS) entry which is preliminary data.</text>
</comment>
<dbReference type="EMBL" id="JAODUO010001996">
    <property type="protein sequence ID" value="KAK2156135.1"/>
    <property type="molecule type" value="Genomic_DNA"/>
</dbReference>
<dbReference type="GO" id="GO:0016887">
    <property type="term" value="F:ATP hydrolysis activity"/>
    <property type="evidence" value="ECO:0007669"/>
    <property type="project" value="TreeGrafter"/>
</dbReference>
<dbReference type="PANTHER" id="PTHR12713:SF11">
    <property type="entry name" value="V-TYPE PROTON ATPASE SUBUNIT G"/>
    <property type="match status" value="1"/>
</dbReference>
<keyword evidence="8" id="KW-1185">Reference proteome</keyword>
<evidence type="ECO:0000256" key="6">
    <source>
        <dbReference type="SAM" id="Coils"/>
    </source>
</evidence>
<dbReference type="NCBIfam" id="TIGR01147">
    <property type="entry name" value="V_ATP_synt_G"/>
    <property type="match status" value="1"/>
</dbReference>
<keyword evidence="4 5" id="KW-0406">Ion transport</keyword>
<evidence type="ECO:0000313" key="8">
    <source>
        <dbReference type="Proteomes" id="UP001209878"/>
    </source>
</evidence>
<protein>
    <recommendedName>
        <fullName evidence="5">V-type proton ATPase subunit G</fullName>
    </recommendedName>
</protein>
<dbReference type="GO" id="GO:0097401">
    <property type="term" value="P:synaptic vesicle lumen acidification"/>
    <property type="evidence" value="ECO:0007669"/>
    <property type="project" value="TreeGrafter"/>
</dbReference>
<evidence type="ECO:0000256" key="1">
    <source>
        <dbReference type="ARBA" id="ARBA00010066"/>
    </source>
</evidence>
<feature type="coiled-coil region" evidence="6">
    <location>
        <begin position="19"/>
        <end position="57"/>
    </location>
</feature>
<evidence type="ECO:0000256" key="4">
    <source>
        <dbReference type="ARBA" id="ARBA00023065"/>
    </source>
</evidence>
<dbReference type="GO" id="GO:0000221">
    <property type="term" value="C:vacuolar proton-transporting V-type ATPase, V1 domain"/>
    <property type="evidence" value="ECO:0007669"/>
    <property type="project" value="TreeGrafter"/>
</dbReference>
<evidence type="ECO:0000313" key="7">
    <source>
        <dbReference type="EMBL" id="KAK2156135.1"/>
    </source>
</evidence>
<comment type="function">
    <text evidence="5">Subunit of the V1 complex of vacuolar(H+)-ATPase (V-ATPase), a multisubunit enzyme composed of a peripheral complex (V1) that hydrolyzes ATP and a membrane integral complex (V0) that translocates protons. V-ATPase is responsible for acidifying and maintaining the pH of intracellular compartments and in some cell types, is targeted to the plasma membrane, where it is responsible for acidifying the extracellular environment.</text>
</comment>
<dbReference type="Gene3D" id="1.20.5.2950">
    <property type="match status" value="1"/>
</dbReference>
<proteinExistence type="inferred from homology"/>
<dbReference type="AlphaFoldDB" id="A0AAD9JQ87"/>
<dbReference type="PANTHER" id="PTHR12713">
    <property type="entry name" value="VACUOLAR ATP SYNTHASE SUBUNIT G"/>
    <property type="match status" value="1"/>
</dbReference>
<comment type="subunit">
    <text evidence="5">V-ATPase is a heteromultimeric enzyme made up of two complexes: the ATP-hydrolytic V1 complex and the proton translocation V0 complex.</text>
</comment>
<gene>
    <name evidence="7" type="ORF">NP493_1985g00019</name>
</gene>
<keyword evidence="2 5" id="KW-0813">Transport</keyword>
<sequence>MASQSTGIQQLLAAEKRAAEKVGEARKRKARRLKQAKEEAQAEVEAYRKERERQYQDHEKKLMGSKGDVQVKMDEETRTQINVLNQQVSKNKEKAMQRLLTLVCTIEPELHKNLRL</sequence>
<dbReference type="Pfam" id="PF03179">
    <property type="entry name" value="V-ATPase_G"/>
    <property type="match status" value="1"/>
</dbReference>
<dbReference type="Proteomes" id="UP001209878">
    <property type="component" value="Unassembled WGS sequence"/>
</dbReference>
<evidence type="ECO:0000256" key="3">
    <source>
        <dbReference type="ARBA" id="ARBA00022781"/>
    </source>
</evidence>
<accession>A0AAD9JQ87</accession>
<dbReference type="GO" id="GO:0098793">
    <property type="term" value="C:presynapse"/>
    <property type="evidence" value="ECO:0007669"/>
    <property type="project" value="GOC"/>
</dbReference>
<evidence type="ECO:0000256" key="2">
    <source>
        <dbReference type="ARBA" id="ARBA00022448"/>
    </source>
</evidence>
<dbReference type="InterPro" id="IPR005124">
    <property type="entry name" value="V-ATPase_G"/>
</dbReference>
<evidence type="ECO:0000256" key="5">
    <source>
        <dbReference type="RuleBase" id="RU364019"/>
    </source>
</evidence>
<keyword evidence="6" id="KW-0175">Coiled coil</keyword>
<organism evidence="7 8">
    <name type="scientific">Ridgeia piscesae</name>
    <name type="common">Tubeworm</name>
    <dbReference type="NCBI Taxonomy" id="27915"/>
    <lineage>
        <taxon>Eukaryota</taxon>
        <taxon>Metazoa</taxon>
        <taxon>Spiralia</taxon>
        <taxon>Lophotrochozoa</taxon>
        <taxon>Annelida</taxon>
        <taxon>Polychaeta</taxon>
        <taxon>Sedentaria</taxon>
        <taxon>Canalipalpata</taxon>
        <taxon>Sabellida</taxon>
        <taxon>Siboglinidae</taxon>
        <taxon>Ridgeia</taxon>
    </lineage>
</organism>